<proteinExistence type="predicted"/>
<sequence length="796" mass="88891">MPMESTVAERGRIVWLMRLHSAFRTASACAIVGGTTLYGPESLRTQIKFPAFCYLTAILIVGDATLGDTLRGFWHAIYATIQVVPLSMLSLWILGPGLLSTGVAALAVALSSFLVALPESTHLTSKRIAFGQIVVVFTASCYDNTSAGFMHPLYVASSTGLGAMSSVLALLLPYSWLASYEVRKLCRVYAENASERMNLYLKAFSTHNNQTKMELISQAKPFAETGSKILHSIRILQPGMQWERPCSRYWKPDFSPGERLQRMEMPMRGIENALISSPAFPVRVVDQEELSNVIQGVSVQLRLKTEQARCFLPFNSMTAPETGGEFIEKILLPLELISTMKESVLFFFSCIEMFLDDSTVRQKPESTLDTHISPGEVQTQQEAAVFGIRKAFRSWIMKLVDKERLVFASKCSLSLGLAVLFGLMFNKENGCWSGLSIAISFVTGRHAVFTIANTRAQGTAIGSVYGVLCCFLFQNYTELRFLALLPWIIFTGFLRHSRMYGQTGGTSSAIGALLILGRKNYGTPNEFAIIRLTEVLIGLSCFIVVELFMQPTRAATLAKSHLHLSLITLQDCIKHVSLYCGQKDQPSSTFHEFREKQENLKSLVCELERSTADAESEPDFWYLPFRSSCYQKLVGSLSNIVVVLYFITYNLKILSELPVSCSVARGGLQEHVNNAMGHFQETLSSSLRCLEMATLTESFAVSKEPDEKIIQDIEEGKLQNQNAFSDLIMEDGEVHKILRYAEDVEKEDSEGKKELRGRMVICSGALGFCISILRKEIKDFEIGIKELAQWEYHSRQ</sequence>
<dbReference type="Proteomes" id="UP001604277">
    <property type="component" value="Unassembled WGS sequence"/>
</dbReference>
<keyword evidence="5 6" id="KW-0472">Membrane</keyword>
<dbReference type="PANTHER" id="PTHR30509:SF34">
    <property type="entry name" value="F3L24.34 PROTEIN"/>
    <property type="match status" value="1"/>
</dbReference>
<evidence type="ECO:0000259" key="7">
    <source>
        <dbReference type="Pfam" id="PF13515"/>
    </source>
</evidence>
<evidence type="ECO:0000256" key="3">
    <source>
        <dbReference type="ARBA" id="ARBA00022692"/>
    </source>
</evidence>
<organism evidence="8 9">
    <name type="scientific">Forsythia ovata</name>
    <dbReference type="NCBI Taxonomy" id="205694"/>
    <lineage>
        <taxon>Eukaryota</taxon>
        <taxon>Viridiplantae</taxon>
        <taxon>Streptophyta</taxon>
        <taxon>Embryophyta</taxon>
        <taxon>Tracheophyta</taxon>
        <taxon>Spermatophyta</taxon>
        <taxon>Magnoliopsida</taxon>
        <taxon>eudicotyledons</taxon>
        <taxon>Gunneridae</taxon>
        <taxon>Pentapetalae</taxon>
        <taxon>asterids</taxon>
        <taxon>lamiids</taxon>
        <taxon>Lamiales</taxon>
        <taxon>Oleaceae</taxon>
        <taxon>Forsythieae</taxon>
        <taxon>Forsythia</taxon>
    </lineage>
</organism>
<feature type="transmembrane region" description="Helical" evidence="6">
    <location>
        <begin position="528"/>
        <end position="549"/>
    </location>
</feature>
<keyword evidence="2" id="KW-1003">Cell membrane</keyword>
<feature type="transmembrane region" description="Helical" evidence="6">
    <location>
        <begin position="129"/>
        <end position="147"/>
    </location>
</feature>
<evidence type="ECO:0000256" key="6">
    <source>
        <dbReference type="SAM" id="Phobius"/>
    </source>
</evidence>
<name>A0ABD1SQ75_9LAMI</name>
<dbReference type="EMBL" id="JBFOLJ010000010">
    <property type="protein sequence ID" value="KAL2502862.1"/>
    <property type="molecule type" value="Genomic_DNA"/>
</dbReference>
<feature type="domain" description="Integral membrane bound transporter" evidence="7">
    <location>
        <begin position="417"/>
        <end position="545"/>
    </location>
</feature>
<feature type="transmembrane region" description="Helical" evidence="6">
    <location>
        <begin position="46"/>
        <end position="66"/>
    </location>
</feature>
<keyword evidence="3 6" id="KW-0812">Transmembrane</keyword>
<evidence type="ECO:0000313" key="8">
    <source>
        <dbReference type="EMBL" id="KAL2502862.1"/>
    </source>
</evidence>
<reference evidence="9" key="1">
    <citation type="submission" date="2024-07" db="EMBL/GenBank/DDBJ databases">
        <title>Two chromosome-level genome assemblies of Korean endemic species Abeliophyllum distichum and Forsythia ovata (Oleaceae).</title>
        <authorList>
            <person name="Jang H."/>
        </authorList>
    </citation>
    <scope>NUCLEOTIDE SEQUENCE [LARGE SCALE GENOMIC DNA]</scope>
</reference>
<dbReference type="GO" id="GO:0005886">
    <property type="term" value="C:plasma membrane"/>
    <property type="evidence" value="ECO:0007669"/>
    <property type="project" value="UniProtKB-SubCell"/>
</dbReference>
<dbReference type="PANTHER" id="PTHR30509">
    <property type="entry name" value="P-HYDROXYBENZOIC ACID EFFLUX PUMP SUBUNIT-RELATED"/>
    <property type="match status" value="1"/>
</dbReference>
<comment type="subcellular location">
    <subcellularLocation>
        <location evidence="1">Cell membrane</location>
        <topology evidence="1">Multi-pass membrane protein</topology>
    </subcellularLocation>
</comment>
<evidence type="ECO:0000256" key="2">
    <source>
        <dbReference type="ARBA" id="ARBA00022475"/>
    </source>
</evidence>
<dbReference type="InterPro" id="IPR049453">
    <property type="entry name" value="Memb_transporter_dom"/>
</dbReference>
<feature type="transmembrane region" description="Helical" evidence="6">
    <location>
        <begin position="99"/>
        <end position="117"/>
    </location>
</feature>
<protein>
    <recommendedName>
        <fullName evidence="7">Integral membrane bound transporter domain-containing protein</fullName>
    </recommendedName>
</protein>
<evidence type="ECO:0000256" key="1">
    <source>
        <dbReference type="ARBA" id="ARBA00004651"/>
    </source>
</evidence>
<keyword evidence="9" id="KW-1185">Reference proteome</keyword>
<gene>
    <name evidence="8" type="ORF">Fot_36710</name>
</gene>
<dbReference type="AlphaFoldDB" id="A0ABD1SQ75"/>
<feature type="transmembrane region" description="Helical" evidence="6">
    <location>
        <begin position="153"/>
        <end position="177"/>
    </location>
</feature>
<feature type="transmembrane region" description="Helical" evidence="6">
    <location>
        <begin position="405"/>
        <end position="426"/>
    </location>
</feature>
<feature type="transmembrane region" description="Helical" evidence="6">
    <location>
        <begin position="432"/>
        <end position="452"/>
    </location>
</feature>
<dbReference type="Pfam" id="PF13515">
    <property type="entry name" value="FUSC_2"/>
    <property type="match status" value="1"/>
</dbReference>
<evidence type="ECO:0000256" key="5">
    <source>
        <dbReference type="ARBA" id="ARBA00023136"/>
    </source>
</evidence>
<keyword evidence="4 6" id="KW-1133">Transmembrane helix</keyword>
<evidence type="ECO:0000256" key="4">
    <source>
        <dbReference type="ARBA" id="ARBA00022989"/>
    </source>
</evidence>
<evidence type="ECO:0000313" key="9">
    <source>
        <dbReference type="Proteomes" id="UP001604277"/>
    </source>
</evidence>
<comment type="caution">
    <text evidence="8">The sequence shown here is derived from an EMBL/GenBank/DDBJ whole genome shotgun (WGS) entry which is preliminary data.</text>
</comment>
<accession>A0ABD1SQ75</accession>
<feature type="transmembrane region" description="Helical" evidence="6">
    <location>
        <begin position="464"/>
        <end position="490"/>
    </location>
</feature>